<keyword evidence="4" id="KW-1185">Reference proteome</keyword>
<dbReference type="OrthoDB" id="843225at2759"/>
<evidence type="ECO:0000313" key="3">
    <source>
        <dbReference type="EMBL" id="RKP29372.1"/>
    </source>
</evidence>
<reference evidence="3" key="2">
    <citation type="submission" date="2018-08" db="EMBL/GenBank/DDBJ databases">
        <title>Leveraging single-cell genomics to expand the Fungal Tree of Life.</title>
        <authorList>
            <consortium name="DOE Joint Genome Institute"/>
            <person name="Ahrendt S.R."/>
            <person name="Quandt C.A."/>
            <person name="Ciobanu D."/>
            <person name="Clum A."/>
            <person name="Salamov A."/>
            <person name="Andreopoulos B."/>
            <person name="Cheng J.-F."/>
            <person name="Woyke T."/>
            <person name="Pelin A."/>
            <person name="Henrissat B."/>
            <person name="Reynolds N."/>
            <person name="Benny G.L."/>
            <person name="Smith M.E."/>
            <person name="James T.Y."/>
            <person name="Grigoriev I.V."/>
        </authorList>
    </citation>
    <scope>NUCLEOTIDE SEQUENCE</scope>
    <source>
        <strain evidence="3">Baker2002</strain>
    </source>
</reference>
<protein>
    <submittedName>
        <fullName evidence="3">Uncharacterized protein</fullName>
    </submittedName>
</protein>
<organism evidence="3 4">
    <name type="scientific">Metschnikowia bicuspidata</name>
    <dbReference type="NCBI Taxonomy" id="27322"/>
    <lineage>
        <taxon>Eukaryota</taxon>
        <taxon>Fungi</taxon>
        <taxon>Dikarya</taxon>
        <taxon>Ascomycota</taxon>
        <taxon>Saccharomycotina</taxon>
        <taxon>Pichiomycetes</taxon>
        <taxon>Metschnikowiaceae</taxon>
        <taxon>Metschnikowia</taxon>
    </lineage>
</organism>
<reference evidence="4" key="1">
    <citation type="journal article" date="2018" name="Nat. Microbiol.">
        <title>Leveraging single-cell genomics to expand the fungal tree of life.</title>
        <authorList>
            <person name="Ahrendt S.R."/>
            <person name="Quandt C.A."/>
            <person name="Ciobanu D."/>
            <person name="Clum A."/>
            <person name="Salamov A."/>
            <person name="Andreopoulos B."/>
            <person name="Cheng J.F."/>
            <person name="Woyke T."/>
            <person name="Pelin A."/>
            <person name="Henrissat B."/>
            <person name="Reynolds N.K."/>
            <person name="Benny G.L."/>
            <person name="Smith M.E."/>
            <person name="James T.Y."/>
            <person name="Grigoriev I.V."/>
        </authorList>
    </citation>
    <scope>NUCLEOTIDE SEQUENCE [LARGE SCALE GENOMIC DNA]</scope>
    <source>
        <strain evidence="4">Baker2002</strain>
    </source>
</reference>
<gene>
    <name evidence="3" type="ORF">METBISCDRAFT_18780</name>
    <name evidence="2" type="ORF">METBISCDRAFT_20805</name>
</gene>
<evidence type="ECO:0000313" key="4">
    <source>
        <dbReference type="Proteomes" id="UP000268321"/>
    </source>
</evidence>
<evidence type="ECO:0000313" key="2">
    <source>
        <dbReference type="EMBL" id="RKP28323.1"/>
    </source>
</evidence>
<dbReference type="EMBL" id="ML004903">
    <property type="protein sequence ID" value="RKP28323.1"/>
    <property type="molecule type" value="Genomic_DNA"/>
</dbReference>
<proteinExistence type="predicted"/>
<feature type="region of interest" description="Disordered" evidence="1">
    <location>
        <begin position="523"/>
        <end position="620"/>
    </location>
</feature>
<feature type="compositionally biased region" description="Basic and acidic residues" evidence="1">
    <location>
        <begin position="577"/>
        <end position="608"/>
    </location>
</feature>
<feature type="compositionally biased region" description="Basic residues" evidence="1">
    <location>
        <begin position="609"/>
        <end position="620"/>
    </location>
</feature>
<name>A0A4P9ZAQ7_9ASCO</name>
<sequence>MRRLKSTDVIGDKLASTLIETLTRRLNDEYRRIQYFSKETFQQAYEQRVSFDTINIEYNEYNEDSAYDFLEDEKYPVESAIRSGRLSSELDYRGRGRDRDIFAGRSPSASPTRMLSPIRSVDMNLLFSINQMHYPSRPIITRKGCTFTRMHKNFEDLYLGNLLKGQLYPVLPGRVILIYISGRIHTWVSIDWIFRCFVEHGDTVVIVSSLPQSLSALSARISRLSSPIKGAIRTEHLRFRRKGNTGYAKQIAQNIMKYALSVVEPEIITKVIVEVAEGKTKDVLKDMYKLYEPNLVSTGSKINALSSTPLKSWNSSRLSDRLVKNFPLPVIVVPALNMSTFEKVLALHLEDNGDSKSDTVASKKLPANDTASTERLNDALYSSDEESFSDHSVTSDISANSEPSLESATSFHEIVDLYDEYQQGIQEDLEKLVSAKVDEFYFSNMIKLISDLSLRFCEDLRSVNPSFTGQGAKLARVITGSNSFGAVPYKTKSLLLPVELDKPDGGPSGGISISDLKKSLKMNADRARQNQEQGSGSIPKIVVSGDGAVPPQNRSLKFLEDSRGSGLKSGRPLKKFLSHDEASEPKLKIEPTKSHPDLRTLGMDEEKKAKKKKKKFWKLF</sequence>
<dbReference type="Proteomes" id="UP000268321">
    <property type="component" value="Unassembled WGS sequence"/>
</dbReference>
<dbReference type="AlphaFoldDB" id="A0A4P9ZAQ7"/>
<evidence type="ECO:0000256" key="1">
    <source>
        <dbReference type="SAM" id="MobiDB-lite"/>
    </source>
</evidence>
<dbReference type="EMBL" id="ML004491">
    <property type="protein sequence ID" value="RKP29372.1"/>
    <property type="molecule type" value="Genomic_DNA"/>
</dbReference>
<accession>A0A4P9ZAQ7</accession>